<comment type="function">
    <text evidence="14">Receptor involved in the costimulatory signal essential for T-lymphocyte proliferation and interleukin-2 production, by binding CD28 or CTLA-4. May play a critical role in the early events of T-cell activation and costimulation of naive T-cells, such as deciding between immunity and anergy that is made by T-cells within 24 hours after activation. Also involved in the regulation of B cells function, plays a role in regulating the level of IgG(1) produced. Upon CD40 engagement, activates NF-kappa-B signaling pathway via phospholipase C and protein kinase C activation.</text>
</comment>
<keyword evidence="6" id="KW-0391">Immunity</keyword>
<evidence type="ECO:0000256" key="10">
    <source>
        <dbReference type="ARBA" id="ARBA00023157"/>
    </source>
</evidence>
<dbReference type="GO" id="GO:0071222">
    <property type="term" value="P:cellular response to lipopolysaccharide"/>
    <property type="evidence" value="ECO:0007669"/>
    <property type="project" value="TreeGrafter"/>
</dbReference>
<evidence type="ECO:0000259" key="20">
    <source>
        <dbReference type="PROSITE" id="PS50835"/>
    </source>
</evidence>
<feature type="transmembrane region" description="Helical" evidence="19">
    <location>
        <begin position="335"/>
        <end position="355"/>
    </location>
</feature>
<dbReference type="PANTHER" id="PTHR25466:SF2">
    <property type="entry name" value="T-LYMPHOCYTE ACTIVATION ANTIGEN CD86"/>
    <property type="match status" value="1"/>
</dbReference>
<dbReference type="GO" id="GO:0007166">
    <property type="term" value="P:cell surface receptor signaling pathway"/>
    <property type="evidence" value="ECO:0007669"/>
    <property type="project" value="TreeGrafter"/>
</dbReference>
<comment type="subunit">
    <text evidence="15">Homodimer. Interacts with MARCH8. Interacts (via cytoplasmic domain) with PHB1 and PHB2; the interactions increases after priming with CD40. Interacts with CD28.</text>
</comment>
<keyword evidence="2" id="KW-1003">Cell membrane</keyword>
<dbReference type="InterPro" id="IPR013783">
    <property type="entry name" value="Ig-like_fold"/>
</dbReference>
<dbReference type="Ensembl" id="ENSPTET00000024240.1">
    <property type="protein sequence ID" value="ENSPTEP00000016322.1"/>
    <property type="gene ID" value="ENSPTEG00000017952.1"/>
</dbReference>
<reference evidence="21" key="1">
    <citation type="submission" date="2025-08" db="UniProtKB">
        <authorList>
            <consortium name="Ensembl"/>
        </authorList>
    </citation>
    <scope>IDENTIFICATION</scope>
</reference>
<keyword evidence="10" id="KW-1015">Disulfide bond</keyword>
<dbReference type="InterPro" id="IPR037677">
    <property type="entry name" value="CD86_IgV"/>
</dbReference>
<feature type="domain" description="Ig-like" evidence="20">
    <location>
        <begin position="120"/>
        <end position="218"/>
    </location>
</feature>
<dbReference type="InterPro" id="IPR051713">
    <property type="entry name" value="T-cell_Activation_Regulation"/>
</dbReference>
<dbReference type="SMART" id="SM00409">
    <property type="entry name" value="IG"/>
    <property type="match status" value="1"/>
</dbReference>
<comment type="subcellular location">
    <subcellularLocation>
        <location evidence="1">Cell membrane</location>
        <topology evidence="1">Single-pass type I membrane protein</topology>
    </subcellularLocation>
</comment>
<evidence type="ECO:0000256" key="17">
    <source>
        <dbReference type="ARBA" id="ARBA00078929"/>
    </source>
</evidence>
<evidence type="ECO:0000313" key="21">
    <source>
        <dbReference type="Ensembl" id="ENSPTEP00000016322.1"/>
    </source>
</evidence>
<keyword evidence="3 19" id="KW-0812">Transmembrane</keyword>
<dbReference type="SUPFAM" id="SSF48726">
    <property type="entry name" value="Immunoglobulin"/>
    <property type="match status" value="1"/>
</dbReference>
<evidence type="ECO:0000256" key="12">
    <source>
        <dbReference type="ARBA" id="ARBA00023180"/>
    </source>
</evidence>
<evidence type="ECO:0000313" key="22">
    <source>
        <dbReference type="Proteomes" id="UP000694416"/>
    </source>
</evidence>
<dbReference type="Proteomes" id="UP000694416">
    <property type="component" value="Unplaced"/>
</dbReference>
<evidence type="ECO:0000256" key="9">
    <source>
        <dbReference type="ARBA" id="ARBA00023136"/>
    </source>
</evidence>
<evidence type="ECO:0000256" key="1">
    <source>
        <dbReference type="ARBA" id="ARBA00004251"/>
    </source>
</evidence>
<dbReference type="FunFam" id="2.60.40.10:FF:000582">
    <property type="entry name" value="T-lymphocyte activation antigen CD86"/>
    <property type="match status" value="1"/>
</dbReference>
<name>A0A8C9H9A4_9PRIM</name>
<evidence type="ECO:0000256" key="14">
    <source>
        <dbReference type="ARBA" id="ARBA00060284"/>
    </source>
</evidence>
<keyword evidence="5" id="KW-0832">Ubl conjugation</keyword>
<evidence type="ECO:0000256" key="2">
    <source>
        <dbReference type="ARBA" id="ARBA00022475"/>
    </source>
</evidence>
<dbReference type="GO" id="GO:0042130">
    <property type="term" value="P:negative regulation of T cell proliferation"/>
    <property type="evidence" value="ECO:0007669"/>
    <property type="project" value="TreeGrafter"/>
</dbReference>
<keyword evidence="8" id="KW-1064">Adaptive immunity</keyword>
<dbReference type="InterPro" id="IPR007110">
    <property type="entry name" value="Ig-like_dom"/>
</dbReference>
<accession>A0A8C9H9A4</accession>
<dbReference type="CDD" id="cd16087">
    <property type="entry name" value="IgV_CD86"/>
    <property type="match status" value="1"/>
</dbReference>
<dbReference type="FunFam" id="2.60.40.10:FF:000765">
    <property type="entry name" value="CD86 isoform 1"/>
    <property type="match status" value="1"/>
</dbReference>
<evidence type="ECO:0000256" key="19">
    <source>
        <dbReference type="SAM" id="Phobius"/>
    </source>
</evidence>
<sequence length="416" mass="47673">MPTCRQKLFGTKQEHCPWLWCCFSSQFPFLYLSSTVSPDIISLSARSLRRYGELTKTLCFFLTTLLLCPWECCCAYASGLFLELQWTGICDSTMGLSNILFVMAFLLSGAAPLKIQAYFNETADLPCQFANSQNRSLSELVVFWQNQENLVLNEVYLGREKFDSVHSKYMGRTSFDPESWTLRLHNLQIKDKGLYQCIIHHKRPTGMIRIHQMNSELSVLANFSQPEIVPISNITENVYINLTCSSIHGYPEPKKMSVLLRTKNSTIEYDGVMQKSQDNVTELYDVSISLSVSFPDVTSNMTIFCVLETDKTQLLSSPFSIELEDPQPPPDHIRWITAVLPTVIICVMVFGPILWKWKKKKQPHNSYKHGTNTMEREESEQTKKRGKINVPERSEEAQCVFKSLKTPSCDKSDTRF</sequence>
<feature type="region of interest" description="Disordered" evidence="18">
    <location>
        <begin position="363"/>
        <end position="398"/>
    </location>
</feature>
<protein>
    <recommendedName>
        <fullName evidence="16">T-lymphocyte activation antigen CD86</fullName>
    </recommendedName>
    <alternativeName>
        <fullName evidence="17">Activation B7-2 antigen</fullName>
    </alternativeName>
</protein>
<keyword evidence="12" id="KW-0325">Glycoprotein</keyword>
<dbReference type="GO" id="GO:0002250">
    <property type="term" value="P:adaptive immune response"/>
    <property type="evidence" value="ECO:0007669"/>
    <property type="project" value="UniProtKB-KW"/>
</dbReference>
<dbReference type="GO" id="GO:0046649">
    <property type="term" value="P:lymphocyte activation"/>
    <property type="evidence" value="ECO:0007669"/>
    <property type="project" value="UniProtKB-ARBA"/>
</dbReference>
<dbReference type="GO" id="GO:0042102">
    <property type="term" value="P:positive regulation of T cell proliferation"/>
    <property type="evidence" value="ECO:0007669"/>
    <property type="project" value="TreeGrafter"/>
</dbReference>
<gene>
    <name evidence="21" type="primary">CD86</name>
</gene>
<evidence type="ECO:0000256" key="11">
    <source>
        <dbReference type="ARBA" id="ARBA00023170"/>
    </source>
</evidence>
<dbReference type="SMART" id="SM00406">
    <property type="entry name" value="IGv"/>
    <property type="match status" value="1"/>
</dbReference>
<organism evidence="21 22">
    <name type="scientific">Piliocolobus tephrosceles</name>
    <name type="common">Ugandan red Colobus</name>
    <dbReference type="NCBI Taxonomy" id="591936"/>
    <lineage>
        <taxon>Eukaryota</taxon>
        <taxon>Metazoa</taxon>
        <taxon>Chordata</taxon>
        <taxon>Craniata</taxon>
        <taxon>Vertebrata</taxon>
        <taxon>Euteleostomi</taxon>
        <taxon>Mammalia</taxon>
        <taxon>Eutheria</taxon>
        <taxon>Euarchontoglires</taxon>
        <taxon>Primates</taxon>
        <taxon>Haplorrhini</taxon>
        <taxon>Catarrhini</taxon>
        <taxon>Cercopithecidae</taxon>
        <taxon>Colobinae</taxon>
        <taxon>Piliocolobus</taxon>
    </lineage>
</organism>
<evidence type="ECO:0000256" key="6">
    <source>
        <dbReference type="ARBA" id="ARBA00022859"/>
    </source>
</evidence>
<dbReference type="InterPro" id="IPR013106">
    <property type="entry name" value="Ig_V-set"/>
</dbReference>
<keyword evidence="11" id="KW-0675">Receptor</keyword>
<dbReference type="InterPro" id="IPR036179">
    <property type="entry name" value="Ig-like_dom_sf"/>
</dbReference>
<keyword evidence="9 19" id="KW-0472">Membrane</keyword>
<evidence type="ECO:0000256" key="16">
    <source>
        <dbReference type="ARBA" id="ARBA00074065"/>
    </source>
</evidence>
<reference evidence="21" key="2">
    <citation type="submission" date="2025-09" db="UniProtKB">
        <authorList>
            <consortium name="Ensembl"/>
        </authorList>
    </citation>
    <scope>IDENTIFICATION</scope>
</reference>
<keyword evidence="13" id="KW-0393">Immunoglobulin domain</keyword>
<feature type="compositionally biased region" description="Basic and acidic residues" evidence="18">
    <location>
        <begin position="374"/>
        <end position="383"/>
    </location>
</feature>
<evidence type="ECO:0000256" key="8">
    <source>
        <dbReference type="ARBA" id="ARBA00023130"/>
    </source>
</evidence>
<evidence type="ECO:0000256" key="4">
    <source>
        <dbReference type="ARBA" id="ARBA00022729"/>
    </source>
</evidence>
<dbReference type="PROSITE" id="PS50835">
    <property type="entry name" value="IG_LIKE"/>
    <property type="match status" value="1"/>
</dbReference>
<keyword evidence="22" id="KW-1185">Reference proteome</keyword>
<evidence type="ECO:0000256" key="5">
    <source>
        <dbReference type="ARBA" id="ARBA00022843"/>
    </source>
</evidence>
<dbReference type="AlphaFoldDB" id="A0A8C9H9A4"/>
<dbReference type="Pfam" id="PF07686">
    <property type="entry name" value="V-set"/>
    <property type="match status" value="1"/>
</dbReference>
<dbReference type="Gene3D" id="2.60.40.10">
    <property type="entry name" value="Immunoglobulins"/>
    <property type="match status" value="2"/>
</dbReference>
<dbReference type="PANTHER" id="PTHR25466">
    <property type="entry name" value="T-LYMPHOCYTE ACTIVATION ANTIGEN"/>
    <property type="match status" value="1"/>
</dbReference>
<keyword evidence="7 19" id="KW-1133">Transmembrane helix</keyword>
<evidence type="ECO:0000256" key="15">
    <source>
        <dbReference type="ARBA" id="ARBA00062369"/>
    </source>
</evidence>
<evidence type="ECO:0000256" key="18">
    <source>
        <dbReference type="SAM" id="MobiDB-lite"/>
    </source>
</evidence>
<dbReference type="GO" id="GO:0009897">
    <property type="term" value="C:external side of plasma membrane"/>
    <property type="evidence" value="ECO:0007669"/>
    <property type="project" value="TreeGrafter"/>
</dbReference>
<evidence type="ECO:0000256" key="3">
    <source>
        <dbReference type="ARBA" id="ARBA00022692"/>
    </source>
</evidence>
<proteinExistence type="predicted"/>
<dbReference type="InterPro" id="IPR003599">
    <property type="entry name" value="Ig_sub"/>
</dbReference>
<dbReference type="GO" id="GO:0031295">
    <property type="term" value="P:T cell costimulation"/>
    <property type="evidence" value="ECO:0007669"/>
    <property type="project" value="TreeGrafter"/>
</dbReference>
<evidence type="ECO:0000256" key="13">
    <source>
        <dbReference type="ARBA" id="ARBA00023319"/>
    </source>
</evidence>
<keyword evidence="4" id="KW-0732">Signal</keyword>
<evidence type="ECO:0000256" key="7">
    <source>
        <dbReference type="ARBA" id="ARBA00022989"/>
    </source>
</evidence>